<organism evidence="1 2">
    <name type="scientific">Stylosanthes scabra</name>
    <dbReference type="NCBI Taxonomy" id="79078"/>
    <lineage>
        <taxon>Eukaryota</taxon>
        <taxon>Viridiplantae</taxon>
        <taxon>Streptophyta</taxon>
        <taxon>Embryophyta</taxon>
        <taxon>Tracheophyta</taxon>
        <taxon>Spermatophyta</taxon>
        <taxon>Magnoliopsida</taxon>
        <taxon>eudicotyledons</taxon>
        <taxon>Gunneridae</taxon>
        <taxon>Pentapetalae</taxon>
        <taxon>rosids</taxon>
        <taxon>fabids</taxon>
        <taxon>Fabales</taxon>
        <taxon>Fabaceae</taxon>
        <taxon>Papilionoideae</taxon>
        <taxon>50 kb inversion clade</taxon>
        <taxon>dalbergioids sensu lato</taxon>
        <taxon>Dalbergieae</taxon>
        <taxon>Pterocarpus clade</taxon>
        <taxon>Stylosanthes</taxon>
    </lineage>
</organism>
<accession>A0ABU6TUH7</accession>
<evidence type="ECO:0000313" key="2">
    <source>
        <dbReference type="Proteomes" id="UP001341840"/>
    </source>
</evidence>
<reference evidence="1 2" key="1">
    <citation type="journal article" date="2023" name="Plants (Basel)">
        <title>Bridging the Gap: Combining Genomics and Transcriptomics Approaches to Understand Stylosanthes scabra, an Orphan Legume from the Brazilian Caatinga.</title>
        <authorList>
            <person name="Ferreira-Neto J.R.C."/>
            <person name="da Silva M.D."/>
            <person name="Binneck E."/>
            <person name="de Melo N.F."/>
            <person name="da Silva R.H."/>
            <person name="de Melo A.L.T.M."/>
            <person name="Pandolfi V."/>
            <person name="Bustamante F.O."/>
            <person name="Brasileiro-Vidal A.C."/>
            <person name="Benko-Iseppon A.M."/>
        </authorList>
    </citation>
    <scope>NUCLEOTIDE SEQUENCE [LARGE SCALE GENOMIC DNA]</scope>
    <source>
        <tissue evidence="1">Leaves</tissue>
    </source>
</reference>
<dbReference type="Proteomes" id="UP001341840">
    <property type="component" value="Unassembled WGS sequence"/>
</dbReference>
<dbReference type="EMBL" id="JASCZI010092546">
    <property type="protein sequence ID" value="MED6152496.1"/>
    <property type="molecule type" value="Genomic_DNA"/>
</dbReference>
<comment type="caution">
    <text evidence="1">The sequence shown here is derived from an EMBL/GenBank/DDBJ whole genome shotgun (WGS) entry which is preliminary data.</text>
</comment>
<gene>
    <name evidence="1" type="ORF">PIB30_092647</name>
</gene>
<protein>
    <submittedName>
        <fullName evidence="1">Uncharacterized protein</fullName>
    </submittedName>
</protein>
<name>A0ABU6TUH7_9FABA</name>
<sequence>MSKKKEFFALILTAIVAGTLTCLVKTFPSKKPFVLGKNNRWEEKEYMLLRSFTCGTSLGWLCAKFSERGYPLWCRACRRLFRVLELSGKGLPSLLLTFLRLHSFLLGQPEGCYPCCRLFCGSVGPEHASELFRPTSFLLVESLF</sequence>
<evidence type="ECO:0000313" key="1">
    <source>
        <dbReference type="EMBL" id="MED6152496.1"/>
    </source>
</evidence>
<proteinExistence type="predicted"/>
<keyword evidence="2" id="KW-1185">Reference proteome</keyword>